<keyword evidence="3" id="KW-0399">Innate immunity</keyword>
<feature type="compositionally biased region" description="Polar residues" evidence="6">
    <location>
        <begin position="446"/>
        <end position="458"/>
    </location>
</feature>
<keyword evidence="4" id="KW-0832">Ubl conjugation</keyword>
<dbReference type="EMBL" id="CAUEEQ010073272">
    <property type="protein sequence ID" value="CAJ0966271.1"/>
    <property type="molecule type" value="Genomic_DNA"/>
</dbReference>
<keyword evidence="1" id="KW-1017">Isopeptide bond</keyword>
<feature type="region of interest" description="Disordered" evidence="6">
    <location>
        <begin position="519"/>
        <end position="554"/>
    </location>
</feature>
<evidence type="ECO:0000256" key="4">
    <source>
        <dbReference type="ARBA" id="ARBA00022843"/>
    </source>
</evidence>
<protein>
    <recommendedName>
        <fullName evidence="7">Caspase recruitment domain-containing protein</fullName>
    </recommendedName>
</protein>
<evidence type="ECO:0000256" key="5">
    <source>
        <dbReference type="ARBA" id="ARBA00022859"/>
    </source>
</evidence>
<dbReference type="Gene3D" id="1.10.533.10">
    <property type="entry name" value="Death Domain, Fas"/>
    <property type="match status" value="1"/>
</dbReference>
<evidence type="ECO:0000256" key="6">
    <source>
        <dbReference type="SAM" id="MobiDB-lite"/>
    </source>
</evidence>
<evidence type="ECO:0000313" key="9">
    <source>
        <dbReference type="Proteomes" id="UP001176940"/>
    </source>
</evidence>
<feature type="compositionally biased region" description="Polar residues" evidence="6">
    <location>
        <begin position="369"/>
        <end position="378"/>
    </location>
</feature>
<feature type="compositionally biased region" description="Pro residues" evidence="6">
    <location>
        <begin position="172"/>
        <end position="182"/>
    </location>
</feature>
<feature type="compositionally biased region" description="Polar residues" evidence="6">
    <location>
        <begin position="264"/>
        <end position="273"/>
    </location>
</feature>
<evidence type="ECO:0000256" key="2">
    <source>
        <dbReference type="ARBA" id="ARBA00022553"/>
    </source>
</evidence>
<evidence type="ECO:0000256" key="3">
    <source>
        <dbReference type="ARBA" id="ARBA00022588"/>
    </source>
</evidence>
<keyword evidence="9" id="KW-1185">Reference proteome</keyword>
<keyword evidence="2" id="KW-0597">Phosphoprotein</keyword>
<name>A0ABN9MLB1_9NEOB</name>
<gene>
    <name evidence="8" type="ORF">RIMI_LOCUS21125897</name>
</gene>
<organism evidence="8 9">
    <name type="scientific">Ranitomeya imitator</name>
    <name type="common">mimic poison frog</name>
    <dbReference type="NCBI Taxonomy" id="111125"/>
    <lineage>
        <taxon>Eukaryota</taxon>
        <taxon>Metazoa</taxon>
        <taxon>Chordata</taxon>
        <taxon>Craniata</taxon>
        <taxon>Vertebrata</taxon>
        <taxon>Euteleostomi</taxon>
        <taxon>Amphibia</taxon>
        <taxon>Batrachia</taxon>
        <taxon>Anura</taxon>
        <taxon>Neobatrachia</taxon>
        <taxon>Hyloidea</taxon>
        <taxon>Dendrobatidae</taxon>
        <taxon>Dendrobatinae</taxon>
        <taxon>Ranitomeya</taxon>
    </lineage>
</organism>
<evidence type="ECO:0000259" key="7">
    <source>
        <dbReference type="Pfam" id="PF16739"/>
    </source>
</evidence>
<feature type="compositionally biased region" description="Polar residues" evidence="6">
    <location>
        <begin position="425"/>
        <end position="439"/>
    </location>
</feature>
<feature type="compositionally biased region" description="Polar residues" evidence="6">
    <location>
        <begin position="470"/>
        <end position="500"/>
    </location>
</feature>
<comment type="caution">
    <text evidence="8">The sequence shown here is derived from an EMBL/GenBank/DDBJ whole genome shotgun (WGS) entry which is preliminary data.</text>
</comment>
<dbReference type="InterPro" id="IPR011029">
    <property type="entry name" value="DEATH-like_dom_sf"/>
</dbReference>
<evidence type="ECO:0000256" key="1">
    <source>
        <dbReference type="ARBA" id="ARBA00022499"/>
    </source>
</evidence>
<feature type="domain" description="Caspase recruitment" evidence="7">
    <location>
        <begin position="6"/>
        <end position="92"/>
    </location>
</feature>
<feature type="compositionally biased region" description="Polar residues" evidence="6">
    <location>
        <begin position="118"/>
        <end position="130"/>
    </location>
</feature>
<feature type="compositionally biased region" description="Low complexity" evidence="6">
    <location>
        <begin position="315"/>
        <end position="332"/>
    </location>
</feature>
<reference evidence="8" key="1">
    <citation type="submission" date="2023-07" db="EMBL/GenBank/DDBJ databases">
        <authorList>
            <person name="Stuckert A."/>
        </authorList>
    </citation>
    <scope>NUCLEOTIDE SEQUENCE</scope>
</reference>
<feature type="compositionally biased region" description="Basic and acidic residues" evidence="6">
    <location>
        <begin position="195"/>
        <end position="206"/>
    </location>
</feature>
<dbReference type="Proteomes" id="UP001176940">
    <property type="component" value="Unassembled WGS sequence"/>
</dbReference>
<feature type="region of interest" description="Disordered" evidence="6">
    <location>
        <begin position="94"/>
        <end position="507"/>
    </location>
</feature>
<accession>A0ABN9MLB1</accession>
<dbReference type="InterPro" id="IPR031964">
    <property type="entry name" value="CARD_dom"/>
</dbReference>
<feature type="compositionally biased region" description="Polar residues" evidence="6">
    <location>
        <begin position="185"/>
        <end position="194"/>
    </location>
</feature>
<keyword evidence="5" id="KW-0391">Immunity</keyword>
<sequence length="622" mass="69082">MGFAEDKFMDYLRRNLTRIENIRIDELLLPLSACLTSTTVERLNTYVRNQGNRSTVLDFYLDLSRSDDWVNHFINALQYCGYVELAEKFQREYSSHRPRSLVSSPRSLPPSSSDRSKQPSQENPQCTSSLPGPMLPSSHDTQPGPSPKPGQPELERSQSSASGHNHEFRSLPPLPYDPPAPTRPTLSHSVSEPMQSDRRTLEDKMSKNPVPETAQYQAKPYKDDNGAFQKVPENGTYSPTSGDRGAGNRRRHPAQDERDAFPSQAANHQNQPVSLPLSEVCQDAQSAYPAAVNHSEQPESSPPAHSIKEEDSTVQQDAQPAQQDAQPAQHAAGNRPEQPASPPPARSVRRKVASEEPNYSQFARHPVPSGSSCRPLQNNDEEYFSKPGVLNSTPGVGDGSNEVGVLSETSVHVLQISDCSERSESSNTGQRSSPTSSIQGKVPHGSTPNHRSMQITDQRSPEENDFMFERSNTSSPKSSSAGNRRLDQSSSKQPEENSFGSRGESHYRLDFSEDPFAELLEGNDNGLKNRSRKIPNSKETDDQSMEQTRSTRRDRERTVLITITVISDERYVLSIGLDQEKLIYDSASHLLCKSTILQHFMSSTSDTLLLYTENPCLSSYLA</sequence>
<evidence type="ECO:0000313" key="8">
    <source>
        <dbReference type="EMBL" id="CAJ0966271.1"/>
    </source>
</evidence>
<feature type="compositionally biased region" description="Low complexity" evidence="6">
    <location>
        <begin position="100"/>
        <end position="113"/>
    </location>
</feature>
<proteinExistence type="predicted"/>
<dbReference type="Pfam" id="PF16739">
    <property type="entry name" value="CARD_2"/>
    <property type="match status" value="1"/>
</dbReference>